<comment type="caution">
    <text evidence="1">The sequence shown here is derived from an EMBL/GenBank/DDBJ whole genome shotgun (WGS) entry which is preliminary data.</text>
</comment>
<evidence type="ECO:0000313" key="1">
    <source>
        <dbReference type="EMBL" id="KAK0174211.1"/>
    </source>
</evidence>
<protein>
    <submittedName>
        <fullName evidence="1">Uncharacterized protein</fullName>
    </submittedName>
</protein>
<dbReference type="Proteomes" id="UP001168990">
    <property type="component" value="Unassembled WGS sequence"/>
</dbReference>
<dbReference type="EMBL" id="JAQQBS010000002">
    <property type="protein sequence ID" value="KAK0174211.1"/>
    <property type="molecule type" value="Genomic_DNA"/>
</dbReference>
<dbReference type="AlphaFoldDB" id="A0AA39FRI5"/>
<name>A0AA39FRI5_9HYME</name>
<gene>
    <name evidence="1" type="ORF">PV328_007320</name>
</gene>
<reference evidence="1" key="1">
    <citation type="journal article" date="2023" name="bioRxiv">
        <title>Scaffold-level genome assemblies of two parasitoid biocontrol wasps reveal the parthenogenesis mechanism and an associated novel virus.</title>
        <authorList>
            <person name="Inwood S."/>
            <person name="Skelly J."/>
            <person name="Guhlin J."/>
            <person name="Harrop T."/>
            <person name="Goldson S."/>
            <person name="Dearden P."/>
        </authorList>
    </citation>
    <scope>NUCLEOTIDE SEQUENCE</scope>
    <source>
        <strain evidence="1">Irish</strain>
        <tissue evidence="1">Whole body</tissue>
    </source>
</reference>
<proteinExistence type="predicted"/>
<accession>A0AA39FRI5</accession>
<keyword evidence="2" id="KW-1185">Reference proteome</keyword>
<evidence type="ECO:0000313" key="2">
    <source>
        <dbReference type="Proteomes" id="UP001168990"/>
    </source>
</evidence>
<sequence length="115" mass="13401">MLQAWMGCTFTFIVSHEILKNYIDSNPTTGSFVDIEDVESRVSRLERRLRAMEQPVWQIRGWPDDWEICVEGPCKCRPETKSISCWKNGLLDVPPAQLVPQDILKLRVDEEYSMK</sequence>
<reference evidence="1" key="2">
    <citation type="submission" date="2023-03" db="EMBL/GenBank/DDBJ databases">
        <authorList>
            <person name="Inwood S.N."/>
            <person name="Skelly J.G."/>
            <person name="Guhlin J."/>
            <person name="Harrop T.W.R."/>
            <person name="Goldson S.G."/>
            <person name="Dearden P.K."/>
        </authorList>
    </citation>
    <scope>NUCLEOTIDE SEQUENCE</scope>
    <source>
        <strain evidence="1">Irish</strain>
        <tissue evidence="1">Whole body</tissue>
    </source>
</reference>
<organism evidence="1 2">
    <name type="scientific">Microctonus aethiopoides</name>
    <dbReference type="NCBI Taxonomy" id="144406"/>
    <lineage>
        <taxon>Eukaryota</taxon>
        <taxon>Metazoa</taxon>
        <taxon>Ecdysozoa</taxon>
        <taxon>Arthropoda</taxon>
        <taxon>Hexapoda</taxon>
        <taxon>Insecta</taxon>
        <taxon>Pterygota</taxon>
        <taxon>Neoptera</taxon>
        <taxon>Endopterygota</taxon>
        <taxon>Hymenoptera</taxon>
        <taxon>Apocrita</taxon>
        <taxon>Ichneumonoidea</taxon>
        <taxon>Braconidae</taxon>
        <taxon>Euphorinae</taxon>
        <taxon>Microctonus</taxon>
    </lineage>
</organism>